<evidence type="ECO:0000256" key="4">
    <source>
        <dbReference type="ARBA" id="ARBA00024746"/>
    </source>
</evidence>
<dbReference type="RefSeq" id="WP_316773663.1">
    <property type="nucleotide sequence ID" value="NZ_JASMWN010000002.1"/>
</dbReference>
<dbReference type="Gene3D" id="2.60.40.4070">
    <property type="match status" value="1"/>
</dbReference>
<accession>A0ABU3VA80</accession>
<evidence type="ECO:0000256" key="2">
    <source>
        <dbReference type="ARBA" id="ARBA00016013"/>
    </source>
</evidence>
<comment type="caution">
    <text evidence="8">The sequence shown here is derived from an EMBL/GenBank/DDBJ whole genome shotgun (WGS) entry which is preliminary data.</text>
</comment>
<keyword evidence="8" id="KW-0969">Cilium</keyword>
<sequence>MTEITTSVASVTASTAARTASVTSSASGSAGLTSDFETFLKMLTAQARYQDPLEPIDSTEYAAQLAQFSMVEQQVQTNDTLTALFAQMDSSNMAALAGWVGMEIRADTPVYFDGQPVTVSPGVAPTADAAYLVVTGADGREVQRSMIDLTGDPVQWAGVDDSGAPFANGVYAFSVASFRNGTEITPVTTEVYGRISEAQFKDNAVVLVLEGGPSVAASEVSALREGG</sequence>
<evidence type="ECO:0000313" key="9">
    <source>
        <dbReference type="Proteomes" id="UP001255416"/>
    </source>
</evidence>
<keyword evidence="8" id="KW-0966">Cell projection</keyword>
<comment type="function">
    <text evidence="4 5">Required for flagellar hook formation. May act as a scaffolding protein.</text>
</comment>
<dbReference type="EMBL" id="JASMWN010000002">
    <property type="protein sequence ID" value="MDU9003082.1"/>
    <property type="molecule type" value="Genomic_DNA"/>
</dbReference>
<evidence type="ECO:0000256" key="1">
    <source>
        <dbReference type="ARBA" id="ARBA00010577"/>
    </source>
</evidence>
<feature type="domain" description="FlgD/Vpr Ig-like" evidence="6">
    <location>
        <begin position="112"/>
        <end position="177"/>
    </location>
</feature>
<organism evidence="8 9">
    <name type="scientific">Sedimentitalea todarodis</name>
    <dbReference type="NCBI Taxonomy" id="1631240"/>
    <lineage>
        <taxon>Bacteria</taxon>
        <taxon>Pseudomonadati</taxon>
        <taxon>Pseudomonadota</taxon>
        <taxon>Alphaproteobacteria</taxon>
        <taxon>Rhodobacterales</taxon>
        <taxon>Paracoccaceae</taxon>
        <taxon>Sedimentitalea</taxon>
    </lineage>
</organism>
<dbReference type="Pfam" id="PF03963">
    <property type="entry name" value="FlgD"/>
    <property type="match status" value="1"/>
</dbReference>
<gene>
    <name evidence="8" type="ORF">QO231_04330</name>
</gene>
<dbReference type="InterPro" id="IPR025965">
    <property type="entry name" value="FlgD/Vpr_Ig-like"/>
</dbReference>
<evidence type="ECO:0000259" key="6">
    <source>
        <dbReference type="Pfam" id="PF13860"/>
    </source>
</evidence>
<name>A0ABU3VA80_9RHOB</name>
<keyword evidence="3 5" id="KW-1005">Bacterial flagellum biogenesis</keyword>
<evidence type="ECO:0000313" key="8">
    <source>
        <dbReference type="EMBL" id="MDU9003082.1"/>
    </source>
</evidence>
<protein>
    <recommendedName>
        <fullName evidence="2 5">Basal-body rod modification protein FlgD</fullName>
    </recommendedName>
</protein>
<dbReference type="Gene3D" id="2.30.30.910">
    <property type="match status" value="1"/>
</dbReference>
<evidence type="ECO:0000256" key="5">
    <source>
        <dbReference type="RuleBase" id="RU362076"/>
    </source>
</evidence>
<dbReference type="Pfam" id="PF13861">
    <property type="entry name" value="FLgD_tudor"/>
    <property type="match status" value="1"/>
</dbReference>
<keyword evidence="8" id="KW-0282">Flagellum</keyword>
<feature type="domain" description="FlgD Tudor-like" evidence="7">
    <location>
        <begin position="92"/>
        <end position="220"/>
    </location>
</feature>
<dbReference type="Proteomes" id="UP001255416">
    <property type="component" value="Unassembled WGS sequence"/>
</dbReference>
<dbReference type="NCBIfam" id="NF009453">
    <property type="entry name" value="PRK12813.1"/>
    <property type="match status" value="1"/>
</dbReference>
<proteinExistence type="inferred from homology"/>
<dbReference type="InterPro" id="IPR005648">
    <property type="entry name" value="FlgD"/>
</dbReference>
<reference evidence="9" key="1">
    <citation type="submission" date="2023-05" db="EMBL/GenBank/DDBJ databases">
        <title>Sedimentitalea sp. nov. JM2-8.</title>
        <authorList>
            <person name="Huang J."/>
        </authorList>
    </citation>
    <scope>NUCLEOTIDE SEQUENCE [LARGE SCALE GENOMIC DNA]</scope>
    <source>
        <strain evidence="9">KHS03</strain>
    </source>
</reference>
<evidence type="ECO:0000256" key="3">
    <source>
        <dbReference type="ARBA" id="ARBA00022795"/>
    </source>
</evidence>
<dbReference type="Pfam" id="PF13860">
    <property type="entry name" value="FlgD_ig"/>
    <property type="match status" value="1"/>
</dbReference>
<comment type="similarity">
    <text evidence="1 5">Belongs to the FlgD family.</text>
</comment>
<keyword evidence="9" id="KW-1185">Reference proteome</keyword>
<evidence type="ECO:0000259" key="7">
    <source>
        <dbReference type="Pfam" id="PF13861"/>
    </source>
</evidence>
<dbReference type="InterPro" id="IPR025963">
    <property type="entry name" value="FLgD_Tudor"/>
</dbReference>